<evidence type="ECO:0000313" key="4">
    <source>
        <dbReference type="Proteomes" id="UP000029445"/>
    </source>
</evidence>
<dbReference type="Gene3D" id="1.10.472.80">
    <property type="entry name" value="Ypt/Rab-GAP domain of gyp1p, domain 3"/>
    <property type="match status" value="1"/>
</dbReference>
<reference evidence="3 4" key="2">
    <citation type="journal article" date="2018" name="Proc. Natl. Acad. Sci.">
        <title>RNAi is a critical determinant of centromere evolution in closely related fungi.</title>
        <authorList>
            <person name="Yadav V."/>
            <person name="Sun S."/>
            <person name="Billmyre R.B."/>
            <person name="Thimmappa B.C."/>
            <person name="Shea T."/>
            <person name="Lintner R."/>
            <person name="Bakkeren G."/>
            <person name="Cuomo C.A."/>
            <person name="Heitman J."/>
            <person name="Sanyal K."/>
        </authorList>
    </citation>
    <scope>NUCLEOTIDE SEQUENCE [LARGE SCALE GENOMIC DNA]</scope>
    <source>
        <strain evidence="3 4">R265</strain>
    </source>
</reference>
<dbReference type="OMA" id="QAYNIRD"/>
<dbReference type="OrthoDB" id="27140at2759"/>
<dbReference type="HOGENOM" id="CLU_601569_0_0_1"/>
<name>A0A095C0B2_CRYD2</name>
<sequence>MSTILQDWIDLLNAEQHVQVDKLKEHARHGIAASIRGEVWLYFLGVLSEDKTSEITSLISLDLSYKALSNSIPSHLASLLLKTALVHHTKRFRNETYADLITSITAEQPIVRDTSWTSTRPSIVGVPKSPGDITASFLTSPQNPLERHISASQGPATLPPDPTSEEVESFSTLRSQLSRILPKPPSTPPSRHGFLSMLEEVLGKFWNAENLEGRDDEWRKDDAGGFDGSEKDWVYLCTPFVCCLSRPVGVFLGFRSLMERMRAFPPLPVRLASFLTLFRQALPELHSYCEDEQVPYVQVALSWMTTLLSKEMWLGDVLRLWDTYLAAHDMFALHCYVCVAIFSTCKETLEELDGSEAKLMLLDLPPMDVDRLLQDAAILRVTFPLSRHADEEE</sequence>
<dbReference type="GO" id="GO:0005096">
    <property type="term" value="F:GTPase activator activity"/>
    <property type="evidence" value="ECO:0007669"/>
    <property type="project" value="TreeGrafter"/>
</dbReference>
<evidence type="ECO:0000259" key="2">
    <source>
        <dbReference type="PROSITE" id="PS50086"/>
    </source>
</evidence>
<dbReference type="KEGG" id="cdeu:CNBG_0278"/>
<organism evidence="3 4">
    <name type="scientific">Cryptococcus deuterogattii (strain R265)</name>
    <name type="common">Cryptococcus gattii VGII (strain R265)</name>
    <dbReference type="NCBI Taxonomy" id="294750"/>
    <lineage>
        <taxon>Eukaryota</taxon>
        <taxon>Fungi</taxon>
        <taxon>Dikarya</taxon>
        <taxon>Basidiomycota</taxon>
        <taxon>Agaricomycotina</taxon>
        <taxon>Tremellomycetes</taxon>
        <taxon>Tremellales</taxon>
        <taxon>Cryptococcaceae</taxon>
        <taxon>Cryptococcus</taxon>
        <taxon>Cryptococcus gattii species complex</taxon>
    </lineage>
</organism>
<proteinExistence type="predicted"/>
<dbReference type="VEuPathDB" id="FungiDB:CNBG_0278"/>
<keyword evidence="4" id="KW-1185">Reference proteome</keyword>
<dbReference type="InterPro" id="IPR035969">
    <property type="entry name" value="Rab-GAP_TBC_sf"/>
</dbReference>
<dbReference type="EMBL" id="CP025762">
    <property type="protein sequence ID" value="KGB74440.1"/>
    <property type="molecule type" value="Genomic_DNA"/>
</dbReference>
<evidence type="ECO:0000256" key="1">
    <source>
        <dbReference type="SAM" id="MobiDB-lite"/>
    </source>
</evidence>
<dbReference type="PANTHER" id="PTHR22957:SF268">
    <property type="entry name" value="ANKYRIN REPEAT-CONTAINING PROTEIN"/>
    <property type="match status" value="1"/>
</dbReference>
<feature type="domain" description="Rab-GAP TBC" evidence="2">
    <location>
        <begin position="30"/>
        <end position="328"/>
    </location>
</feature>
<evidence type="ECO:0000313" key="3">
    <source>
        <dbReference type="EMBL" id="KGB74440.1"/>
    </source>
</evidence>
<dbReference type="RefSeq" id="XP_062880437.1">
    <property type="nucleotide sequence ID" value="XM_063024367.1"/>
</dbReference>
<dbReference type="Proteomes" id="UP000029445">
    <property type="component" value="Chromosome 4"/>
</dbReference>
<dbReference type="PROSITE" id="PS50086">
    <property type="entry name" value="TBC_RABGAP"/>
    <property type="match status" value="1"/>
</dbReference>
<dbReference type="InterPro" id="IPR000195">
    <property type="entry name" value="Rab-GAP-TBC_dom"/>
</dbReference>
<dbReference type="GeneID" id="88176521"/>
<protein>
    <recommendedName>
        <fullName evidence="2">Rab-GAP TBC domain-containing protein</fullName>
    </recommendedName>
</protein>
<reference evidence="3 4" key="1">
    <citation type="journal article" date="2011" name="MBio">
        <title>Genome variation in Cryptococcus gattii, an emerging pathogen of immunocompetent hosts.</title>
        <authorList>
            <person name="D'Souza C.A."/>
            <person name="Kronstad J.W."/>
            <person name="Taylor G."/>
            <person name="Warren R."/>
            <person name="Yuen M."/>
            <person name="Hu G."/>
            <person name="Jung W.H."/>
            <person name="Sham A."/>
            <person name="Kidd S.E."/>
            <person name="Tangen K."/>
            <person name="Lee N."/>
            <person name="Zeilmaker T."/>
            <person name="Sawkins J."/>
            <person name="McVicker G."/>
            <person name="Shah S."/>
            <person name="Gnerre S."/>
            <person name="Griggs A."/>
            <person name="Zeng Q."/>
            <person name="Bartlett K."/>
            <person name="Li W."/>
            <person name="Wang X."/>
            <person name="Heitman J."/>
            <person name="Stajich J.E."/>
            <person name="Fraser J.A."/>
            <person name="Meyer W."/>
            <person name="Carter D."/>
            <person name="Schein J."/>
            <person name="Krzywinski M."/>
            <person name="Kwon-Chung K.J."/>
            <person name="Varma A."/>
            <person name="Wang J."/>
            <person name="Brunham R."/>
            <person name="Fyfe M."/>
            <person name="Ouellette B.F."/>
            <person name="Siddiqui A."/>
            <person name="Marra M."/>
            <person name="Jones S."/>
            <person name="Holt R."/>
            <person name="Birren B.W."/>
            <person name="Galagan J.E."/>
            <person name="Cuomo C.A."/>
        </authorList>
    </citation>
    <scope>NUCLEOTIDE SEQUENCE [LARGE SCALE GENOMIC DNA]</scope>
    <source>
        <strain evidence="3 4">R265</strain>
    </source>
</reference>
<dbReference type="STRING" id="294750.A0A095C0B2"/>
<dbReference type="PANTHER" id="PTHR22957">
    <property type="entry name" value="TBC1 DOMAIN FAMILY MEMBER GTPASE-ACTIVATING PROTEIN"/>
    <property type="match status" value="1"/>
</dbReference>
<dbReference type="Pfam" id="PF00566">
    <property type="entry name" value="RabGAP-TBC"/>
    <property type="match status" value="1"/>
</dbReference>
<gene>
    <name evidence="3" type="ORF">CNBG_0278</name>
</gene>
<dbReference type="SMART" id="SM00164">
    <property type="entry name" value="TBC"/>
    <property type="match status" value="1"/>
</dbReference>
<dbReference type="FunFam" id="1.10.472.80:FF:000054">
    <property type="entry name" value="Chromosome 16, whole genome shotgun sequence"/>
    <property type="match status" value="1"/>
</dbReference>
<dbReference type="SUPFAM" id="SSF47923">
    <property type="entry name" value="Ypt/Rab-GAP domain of gyp1p"/>
    <property type="match status" value="2"/>
</dbReference>
<dbReference type="AlphaFoldDB" id="A0A095C0B2"/>
<accession>A0A095C0B2</accession>
<feature type="region of interest" description="Disordered" evidence="1">
    <location>
        <begin position="146"/>
        <end position="166"/>
    </location>
</feature>